<evidence type="ECO:0000256" key="5">
    <source>
        <dbReference type="NCBIfam" id="TIGR01378"/>
    </source>
</evidence>
<dbReference type="Gene3D" id="3.40.50.10240">
    <property type="entry name" value="Thiamin pyrophosphokinase, catalytic domain"/>
    <property type="match status" value="1"/>
</dbReference>
<dbReference type="InterPro" id="IPR007371">
    <property type="entry name" value="TPK_catalytic"/>
</dbReference>
<evidence type="ECO:0000256" key="1">
    <source>
        <dbReference type="ARBA" id="ARBA00022679"/>
    </source>
</evidence>
<dbReference type="Pfam" id="PF04265">
    <property type="entry name" value="TPK_B1_binding"/>
    <property type="match status" value="1"/>
</dbReference>
<dbReference type="AlphaFoldDB" id="A0A2S0NL55"/>
<dbReference type="GO" id="GO:0005524">
    <property type="term" value="F:ATP binding"/>
    <property type="evidence" value="ECO:0007669"/>
    <property type="project" value="UniProtKB-KW"/>
</dbReference>
<dbReference type="GO" id="GO:0004788">
    <property type="term" value="F:thiamine diphosphokinase activity"/>
    <property type="evidence" value="ECO:0007669"/>
    <property type="project" value="UniProtKB-UniRule"/>
</dbReference>
<dbReference type="GO" id="GO:0016301">
    <property type="term" value="F:kinase activity"/>
    <property type="evidence" value="ECO:0007669"/>
    <property type="project" value="UniProtKB-KW"/>
</dbReference>
<dbReference type="Proteomes" id="UP000239250">
    <property type="component" value="Chromosome"/>
</dbReference>
<dbReference type="InterPro" id="IPR006282">
    <property type="entry name" value="Thi_PPkinase"/>
</dbReference>
<dbReference type="InterPro" id="IPR036759">
    <property type="entry name" value="TPK_catalytic_sf"/>
</dbReference>
<gene>
    <name evidence="8" type="ORF">C5T88_04200</name>
</gene>
<keyword evidence="4" id="KW-0067">ATP-binding</keyword>
<evidence type="ECO:0000313" key="8">
    <source>
        <dbReference type="EMBL" id="AVP49746.1"/>
    </source>
</evidence>
<evidence type="ECO:0000256" key="4">
    <source>
        <dbReference type="ARBA" id="ARBA00022840"/>
    </source>
</evidence>
<dbReference type="NCBIfam" id="TIGR01378">
    <property type="entry name" value="thi_PPkinase"/>
    <property type="match status" value="1"/>
</dbReference>
<name>A0A2S0NL55_9MOLU</name>
<keyword evidence="1" id="KW-0808">Transferase</keyword>
<proteinExistence type="predicted"/>
<keyword evidence="3 8" id="KW-0418">Kinase</keyword>
<feature type="domain" description="Thiamin pyrophosphokinase thiamin-binding" evidence="7">
    <location>
        <begin position="140"/>
        <end position="202"/>
    </location>
</feature>
<dbReference type="PANTHER" id="PTHR41299">
    <property type="entry name" value="THIAMINE PYROPHOSPHOKINASE"/>
    <property type="match status" value="1"/>
</dbReference>
<dbReference type="EMBL" id="CP027019">
    <property type="protein sequence ID" value="AVP49746.1"/>
    <property type="molecule type" value="Genomic_DNA"/>
</dbReference>
<reference evidence="9" key="1">
    <citation type="submission" date="2018-02" db="EMBL/GenBank/DDBJ databases">
        <title>Firefly genomes illuminate parallel origins of bioluminescence in beetles.</title>
        <authorList>
            <person name="Fallon T.R."/>
            <person name="Lower S.E.S."/>
            <person name="Behringer M."/>
            <person name="Weng J.-K."/>
        </authorList>
    </citation>
    <scope>NUCLEOTIDE SEQUENCE [LARGE SCALE GENOMIC DNA]</scope>
</reference>
<dbReference type="GO" id="GO:0009229">
    <property type="term" value="P:thiamine diphosphate biosynthetic process"/>
    <property type="evidence" value="ECO:0007669"/>
    <property type="project" value="InterPro"/>
</dbReference>
<accession>A0A2S0NL55</accession>
<protein>
    <recommendedName>
        <fullName evidence="5">Thiamine diphosphokinase</fullName>
        <ecNumber evidence="5">2.7.6.2</ecNumber>
    </recommendedName>
</protein>
<dbReference type="GO" id="GO:0006772">
    <property type="term" value="P:thiamine metabolic process"/>
    <property type="evidence" value="ECO:0007669"/>
    <property type="project" value="UniProtKB-UniRule"/>
</dbReference>
<sequence length="211" mass="24363">MKPNIFIVAAKTKLNYKKIQSTFPNTIFIGVERGALDLIHKGIQANLCIGDFDKVTKEELKLIKSNCDKFELYNKEKEFLDGEIAILEALKLEHAKIFFVVKPTKRYDKNISIMDLVFKYNVEVLNDETVILKIKKGFTTLDFNLYQDITYISFYAKSKATIALNNFKYDIENLTLDAYENKAISNEFIPYKNPTIMTNKELVCILSKNSD</sequence>
<dbReference type="SUPFAM" id="SSF63999">
    <property type="entry name" value="Thiamin pyrophosphokinase, catalytic domain"/>
    <property type="match status" value="1"/>
</dbReference>
<dbReference type="InterPro" id="IPR007373">
    <property type="entry name" value="Thiamin_PyroPKinase_B1-bd"/>
</dbReference>
<evidence type="ECO:0000256" key="3">
    <source>
        <dbReference type="ARBA" id="ARBA00022777"/>
    </source>
</evidence>
<evidence type="ECO:0000259" key="7">
    <source>
        <dbReference type="Pfam" id="PF04265"/>
    </source>
</evidence>
<evidence type="ECO:0000313" key="9">
    <source>
        <dbReference type="Proteomes" id="UP000239250"/>
    </source>
</evidence>
<dbReference type="Pfam" id="PF04263">
    <property type="entry name" value="TPK_catalytic"/>
    <property type="match status" value="1"/>
</dbReference>
<dbReference type="InterPro" id="IPR053149">
    <property type="entry name" value="TPK"/>
</dbReference>
<evidence type="ECO:0000259" key="6">
    <source>
        <dbReference type="Pfam" id="PF04263"/>
    </source>
</evidence>
<dbReference type="PANTHER" id="PTHR41299:SF1">
    <property type="entry name" value="THIAMINE PYROPHOSPHOKINASE"/>
    <property type="match status" value="1"/>
</dbReference>
<organism evidence="8 9">
    <name type="scientific">Williamsoniiplasma luminosum</name>
    <dbReference type="NCBI Taxonomy" id="214888"/>
    <lineage>
        <taxon>Bacteria</taxon>
        <taxon>Bacillati</taxon>
        <taxon>Mycoplasmatota</taxon>
        <taxon>Mollicutes</taxon>
        <taxon>Entomoplasmatales</taxon>
        <taxon>Williamsoniiplasma</taxon>
    </lineage>
</organism>
<dbReference type="RefSeq" id="WP_303662285.1">
    <property type="nucleotide sequence ID" value="NZ_CP027019.1"/>
</dbReference>
<feature type="domain" description="Thiamin pyrophosphokinase catalytic" evidence="6">
    <location>
        <begin position="26"/>
        <end position="120"/>
    </location>
</feature>
<evidence type="ECO:0000256" key="2">
    <source>
        <dbReference type="ARBA" id="ARBA00022741"/>
    </source>
</evidence>
<dbReference type="EC" id="2.7.6.2" evidence="5"/>
<keyword evidence="2" id="KW-0547">Nucleotide-binding</keyword>